<gene>
    <name evidence="2" type="ORF">ACFO1S_05790</name>
</gene>
<evidence type="ECO:0000256" key="1">
    <source>
        <dbReference type="SAM" id="Phobius"/>
    </source>
</evidence>
<keyword evidence="3" id="KW-1185">Reference proteome</keyword>
<sequence>MDERSPLSRQGNHQEEDPFAAFPPVRTFVLSQRAKAIILLLLAIGAIIFLALRYVGQQEGAQSTPQKAVEGFLQAAQAKDPEKMLTYVSVNPADLREDQSLKDIAAEWKKAFMEEELVLGEYEILEVEEQTNSANVRYRQHFAYMEEKYEQESNHKLKKIGDKWFIVLG</sequence>
<name>A0ABV8S5Y6_9BACL</name>
<dbReference type="Gene3D" id="3.10.450.50">
    <property type="match status" value="1"/>
</dbReference>
<reference evidence="3" key="1">
    <citation type="journal article" date="2019" name="Int. J. Syst. Evol. Microbiol.">
        <title>The Global Catalogue of Microorganisms (GCM) 10K type strain sequencing project: providing services to taxonomists for standard genome sequencing and annotation.</title>
        <authorList>
            <consortium name="The Broad Institute Genomics Platform"/>
            <consortium name="The Broad Institute Genome Sequencing Center for Infectious Disease"/>
            <person name="Wu L."/>
            <person name="Ma J."/>
        </authorList>
    </citation>
    <scope>NUCLEOTIDE SEQUENCE [LARGE SCALE GENOMIC DNA]</scope>
    <source>
        <strain evidence="3">CGMCC 4.1641</strain>
    </source>
</reference>
<keyword evidence="1" id="KW-1133">Transmembrane helix</keyword>
<organism evidence="2 3">
    <name type="scientific">Cohnella boryungensis</name>
    <dbReference type="NCBI Taxonomy" id="768479"/>
    <lineage>
        <taxon>Bacteria</taxon>
        <taxon>Bacillati</taxon>
        <taxon>Bacillota</taxon>
        <taxon>Bacilli</taxon>
        <taxon>Bacillales</taxon>
        <taxon>Paenibacillaceae</taxon>
        <taxon>Cohnella</taxon>
    </lineage>
</organism>
<dbReference type="EMBL" id="JBHSED010000006">
    <property type="protein sequence ID" value="MFC4302956.1"/>
    <property type="molecule type" value="Genomic_DNA"/>
</dbReference>
<dbReference type="RefSeq" id="WP_204606096.1">
    <property type="nucleotide sequence ID" value="NZ_JBHSED010000006.1"/>
</dbReference>
<feature type="transmembrane region" description="Helical" evidence="1">
    <location>
        <begin position="36"/>
        <end position="56"/>
    </location>
</feature>
<dbReference type="Proteomes" id="UP001595755">
    <property type="component" value="Unassembled WGS sequence"/>
</dbReference>
<keyword evidence="1" id="KW-0472">Membrane</keyword>
<accession>A0ABV8S5Y6</accession>
<keyword evidence="1" id="KW-0812">Transmembrane</keyword>
<protein>
    <submittedName>
        <fullName evidence="2">DUF4878 domain-containing protein</fullName>
    </submittedName>
</protein>
<evidence type="ECO:0000313" key="3">
    <source>
        <dbReference type="Proteomes" id="UP001595755"/>
    </source>
</evidence>
<comment type="caution">
    <text evidence="2">The sequence shown here is derived from an EMBL/GenBank/DDBJ whole genome shotgun (WGS) entry which is preliminary data.</text>
</comment>
<proteinExistence type="predicted"/>
<evidence type="ECO:0000313" key="2">
    <source>
        <dbReference type="EMBL" id="MFC4302956.1"/>
    </source>
</evidence>